<dbReference type="AlphaFoldDB" id="A0A7N0TVH3"/>
<organism evidence="3 4">
    <name type="scientific">Kalanchoe fedtschenkoi</name>
    <name type="common">Lavender scallops</name>
    <name type="synonym">South American air plant</name>
    <dbReference type="NCBI Taxonomy" id="63787"/>
    <lineage>
        <taxon>Eukaryota</taxon>
        <taxon>Viridiplantae</taxon>
        <taxon>Streptophyta</taxon>
        <taxon>Embryophyta</taxon>
        <taxon>Tracheophyta</taxon>
        <taxon>Spermatophyta</taxon>
        <taxon>Magnoliopsida</taxon>
        <taxon>eudicotyledons</taxon>
        <taxon>Gunneridae</taxon>
        <taxon>Pentapetalae</taxon>
        <taxon>Saxifragales</taxon>
        <taxon>Crassulaceae</taxon>
        <taxon>Kalanchoe</taxon>
    </lineage>
</organism>
<evidence type="ECO:0000259" key="2">
    <source>
        <dbReference type="Pfam" id="PF05193"/>
    </source>
</evidence>
<dbReference type="GO" id="GO:0005739">
    <property type="term" value="C:mitochondrion"/>
    <property type="evidence" value="ECO:0007669"/>
    <property type="project" value="TreeGrafter"/>
</dbReference>
<dbReference type="InterPro" id="IPR011765">
    <property type="entry name" value="Pept_M16_N"/>
</dbReference>
<dbReference type="InterPro" id="IPR050361">
    <property type="entry name" value="MPP/UQCRC_Complex"/>
</dbReference>
<dbReference type="SUPFAM" id="SSF63411">
    <property type="entry name" value="LuxS/MPP-like metallohydrolase"/>
    <property type="match status" value="1"/>
</dbReference>
<sequence length="132" mass="14609">MGCTFDALKTYLTQMVEIFVDCVRNPVFFDREVNETLSKMDSEIANESKDLPNLLLEAIHSTGYSGALANPLLPTEPTVDRLNASLLEEFVAEHYTAPRIALAAYGAEHEELLSVMEPLLSDLPKVSRPAEP</sequence>
<protein>
    <submittedName>
        <fullName evidence="3">Uncharacterized protein</fullName>
    </submittedName>
</protein>
<reference evidence="3" key="1">
    <citation type="submission" date="2021-01" db="UniProtKB">
        <authorList>
            <consortium name="EnsemblPlants"/>
        </authorList>
    </citation>
    <scope>IDENTIFICATION</scope>
</reference>
<dbReference type="PANTHER" id="PTHR11851:SF190">
    <property type="entry name" value="MITOCHONDRIAL-PROCESSING PEPTIDASE SUBUNIT ALPHA"/>
    <property type="match status" value="1"/>
</dbReference>
<evidence type="ECO:0000259" key="1">
    <source>
        <dbReference type="Pfam" id="PF00675"/>
    </source>
</evidence>
<dbReference type="InterPro" id="IPR007863">
    <property type="entry name" value="Peptidase_M16_C"/>
</dbReference>
<feature type="domain" description="Peptidase M16 N-terminal" evidence="1">
    <location>
        <begin position="4"/>
        <end position="75"/>
    </location>
</feature>
<evidence type="ECO:0000313" key="4">
    <source>
        <dbReference type="Proteomes" id="UP000594263"/>
    </source>
</evidence>
<keyword evidence="4" id="KW-1185">Reference proteome</keyword>
<dbReference type="Proteomes" id="UP000594263">
    <property type="component" value="Unplaced"/>
</dbReference>
<dbReference type="GO" id="GO:0046872">
    <property type="term" value="F:metal ion binding"/>
    <property type="evidence" value="ECO:0007669"/>
    <property type="project" value="InterPro"/>
</dbReference>
<dbReference type="EnsemblPlants" id="Kaladp0046s0049.1.v1.1">
    <property type="protein sequence ID" value="Kaladp0046s0049.1.v1.1"/>
    <property type="gene ID" value="Kaladp0046s0049.v1.1"/>
</dbReference>
<dbReference type="InterPro" id="IPR011249">
    <property type="entry name" value="Metalloenz_LuxS/M16"/>
</dbReference>
<dbReference type="PANTHER" id="PTHR11851">
    <property type="entry name" value="METALLOPROTEASE"/>
    <property type="match status" value="1"/>
</dbReference>
<proteinExistence type="predicted"/>
<accession>A0A7N0TVH3</accession>
<dbReference type="Pfam" id="PF05193">
    <property type="entry name" value="Peptidase_M16_C"/>
    <property type="match status" value="1"/>
</dbReference>
<feature type="domain" description="Peptidase M16 C-terminal" evidence="2">
    <location>
        <begin position="82"/>
        <end position="127"/>
    </location>
</feature>
<name>A0A7N0TVH3_KALFE</name>
<dbReference type="Gramene" id="Kaladp0046s0049.1.v1.1">
    <property type="protein sequence ID" value="Kaladp0046s0049.1.v1.1"/>
    <property type="gene ID" value="Kaladp0046s0049.v1.1"/>
</dbReference>
<evidence type="ECO:0000313" key="3">
    <source>
        <dbReference type="EnsemblPlants" id="Kaladp0046s0049.1.v1.1"/>
    </source>
</evidence>
<dbReference type="Pfam" id="PF00675">
    <property type="entry name" value="Peptidase_M16"/>
    <property type="match status" value="1"/>
</dbReference>
<dbReference type="Gene3D" id="3.30.830.10">
    <property type="entry name" value="Metalloenzyme, LuxS/M16 peptidase-like"/>
    <property type="match status" value="1"/>
</dbReference>